<dbReference type="STRING" id="1280941.HY2_16400"/>
<dbReference type="RefSeq" id="WP_034828582.1">
    <property type="nucleotide sequence ID" value="NZ_AWFA01000051.1"/>
</dbReference>
<reference evidence="2 3" key="1">
    <citation type="submission" date="2013-04" db="EMBL/GenBank/DDBJ databases">
        <title>Hyphomonas sp. T24B3 Genome Sequencing.</title>
        <authorList>
            <person name="Lai Q."/>
            <person name="Shao Z."/>
        </authorList>
    </citation>
    <scope>NUCLEOTIDE SEQUENCE [LARGE SCALE GENOMIC DNA]</scope>
    <source>
        <strain evidence="2 3">T24B3</strain>
    </source>
</reference>
<organism evidence="2 3">
    <name type="scientific">Hyphomonas pacifica</name>
    <dbReference type="NCBI Taxonomy" id="1280941"/>
    <lineage>
        <taxon>Bacteria</taxon>
        <taxon>Pseudomonadati</taxon>
        <taxon>Pseudomonadota</taxon>
        <taxon>Alphaproteobacteria</taxon>
        <taxon>Hyphomonadales</taxon>
        <taxon>Hyphomonadaceae</taxon>
        <taxon>Hyphomonas</taxon>
    </lineage>
</organism>
<evidence type="ECO:0000259" key="1">
    <source>
        <dbReference type="Pfam" id="PF00582"/>
    </source>
</evidence>
<name>A0A062TUH2_9PROT</name>
<dbReference type="Pfam" id="PF00582">
    <property type="entry name" value="Usp"/>
    <property type="match status" value="1"/>
</dbReference>
<evidence type="ECO:0000313" key="2">
    <source>
        <dbReference type="EMBL" id="RAN31407.1"/>
    </source>
</evidence>
<evidence type="ECO:0000313" key="3">
    <source>
        <dbReference type="Proteomes" id="UP000249123"/>
    </source>
</evidence>
<comment type="caution">
    <text evidence="2">The sequence shown here is derived from an EMBL/GenBank/DDBJ whole genome shotgun (WGS) entry which is preliminary data.</text>
</comment>
<dbReference type="SUPFAM" id="SSF52402">
    <property type="entry name" value="Adenine nucleotide alpha hydrolases-like"/>
    <property type="match status" value="1"/>
</dbReference>
<gene>
    <name evidence="2" type="ORF">HY3_16805</name>
</gene>
<feature type="domain" description="UspA" evidence="1">
    <location>
        <begin position="15"/>
        <end position="146"/>
    </location>
</feature>
<dbReference type="InterPro" id="IPR014729">
    <property type="entry name" value="Rossmann-like_a/b/a_fold"/>
</dbReference>
<proteinExistence type="predicted"/>
<dbReference type="InterPro" id="IPR006016">
    <property type="entry name" value="UspA"/>
</dbReference>
<sequence>MSETEVTLEDLNFEVRNILVLVDMKHADHADKALNLAAWIGRAMSAQLTLMTVAYPLGKHIADVPEKRKPDFLEYAKRQSQKHGITMDPLFTVHESVVYEVVRVAEKLKIDLIILQSGPTKLVEHVLGSKASNISLKSKCSVFVVR</sequence>
<dbReference type="CDD" id="cd00293">
    <property type="entry name" value="USP-like"/>
    <property type="match status" value="1"/>
</dbReference>
<dbReference type="Proteomes" id="UP000249123">
    <property type="component" value="Unassembled WGS sequence"/>
</dbReference>
<protein>
    <recommendedName>
        <fullName evidence="1">UspA domain-containing protein</fullName>
    </recommendedName>
</protein>
<keyword evidence="3" id="KW-1185">Reference proteome</keyword>
<dbReference type="AlphaFoldDB" id="A0A062TUH2"/>
<dbReference type="EMBL" id="AWFB01000052">
    <property type="protein sequence ID" value="RAN31407.1"/>
    <property type="molecule type" value="Genomic_DNA"/>
</dbReference>
<accession>A0A062TUH2</accession>
<dbReference type="Gene3D" id="3.40.50.620">
    <property type="entry name" value="HUPs"/>
    <property type="match status" value="1"/>
</dbReference>